<reference evidence="6" key="1">
    <citation type="journal article" date="2021" name="Microb. Physiol.">
        <title>Proteogenomic Insights into the Physiology of Marine, Sulfate-Reducing, Filamentous Desulfonema limicola and Desulfonema magnum.</title>
        <authorList>
            <person name="Schnaars V."/>
            <person name="Wohlbrand L."/>
            <person name="Scheve S."/>
            <person name="Hinrichs C."/>
            <person name="Reinhardt R."/>
            <person name="Rabus R."/>
        </authorList>
    </citation>
    <scope>NUCLEOTIDE SEQUENCE</scope>
    <source>
        <strain evidence="6">4be13</strain>
    </source>
</reference>
<dbReference type="Gene3D" id="3.30.420.40">
    <property type="match status" value="2"/>
</dbReference>
<evidence type="ECO:0000259" key="5">
    <source>
        <dbReference type="Pfam" id="PF01869"/>
    </source>
</evidence>
<evidence type="ECO:0000256" key="4">
    <source>
        <dbReference type="ARBA" id="ARBA00023014"/>
    </source>
</evidence>
<dbReference type="InterPro" id="IPR008275">
    <property type="entry name" value="CoA_E_activase_dom"/>
</dbReference>
<dbReference type="GO" id="GO:0046872">
    <property type="term" value="F:metal ion binding"/>
    <property type="evidence" value="ECO:0007669"/>
    <property type="project" value="UniProtKB-KW"/>
</dbReference>
<dbReference type="NCBIfam" id="TIGR00241">
    <property type="entry name" value="CoA_E_activ"/>
    <property type="match status" value="1"/>
</dbReference>
<dbReference type="RefSeq" id="WP_207681290.1">
    <property type="nucleotide sequence ID" value="NZ_CP061800.1"/>
</dbReference>
<dbReference type="AlphaFoldDB" id="A0A975BH30"/>
<gene>
    <name evidence="6" type="ORF">dnm_010930</name>
</gene>
<dbReference type="SUPFAM" id="SSF53067">
    <property type="entry name" value="Actin-like ATPase domain"/>
    <property type="match status" value="1"/>
</dbReference>
<dbReference type="PANTHER" id="PTHR32329">
    <property type="entry name" value="BIFUNCTIONAL PROTEIN [INCLUDES 2-HYDROXYACYL-COA DEHYDRATASE (N-TER) AND ITS ACTIVATOR DOMAIN (C_TERM)-RELATED"/>
    <property type="match status" value="1"/>
</dbReference>
<evidence type="ECO:0000313" key="6">
    <source>
        <dbReference type="EMBL" id="QTA85089.1"/>
    </source>
</evidence>
<dbReference type="PANTHER" id="PTHR32329:SF8">
    <property type="entry name" value="ACTIVATOR OF (R)-2-HYDROXYGLUTARYL-COA DEHYDRATASE"/>
    <property type="match status" value="1"/>
</dbReference>
<organism evidence="6 7">
    <name type="scientific">Desulfonema magnum</name>
    <dbReference type="NCBI Taxonomy" id="45655"/>
    <lineage>
        <taxon>Bacteria</taxon>
        <taxon>Pseudomonadati</taxon>
        <taxon>Thermodesulfobacteriota</taxon>
        <taxon>Desulfobacteria</taxon>
        <taxon>Desulfobacterales</taxon>
        <taxon>Desulfococcaceae</taxon>
        <taxon>Desulfonema</taxon>
    </lineage>
</organism>
<keyword evidence="3" id="KW-0408">Iron</keyword>
<protein>
    <submittedName>
        <fullName evidence="6">CoA enzyme activase domain-containing protein</fullName>
    </submittedName>
</protein>
<keyword evidence="7" id="KW-1185">Reference proteome</keyword>
<dbReference type="InterPro" id="IPR002731">
    <property type="entry name" value="ATPase_BadF"/>
</dbReference>
<dbReference type="Pfam" id="PF01869">
    <property type="entry name" value="BcrAD_BadFG"/>
    <property type="match status" value="1"/>
</dbReference>
<comment type="cofactor">
    <cofactor evidence="1">
        <name>[4Fe-4S] cluster</name>
        <dbReference type="ChEBI" id="CHEBI:49883"/>
    </cofactor>
</comment>
<dbReference type="InterPro" id="IPR051805">
    <property type="entry name" value="Dehydratase_Activator_Redct"/>
</dbReference>
<name>A0A975BH30_9BACT</name>
<evidence type="ECO:0000256" key="3">
    <source>
        <dbReference type="ARBA" id="ARBA00023004"/>
    </source>
</evidence>
<evidence type="ECO:0000313" key="7">
    <source>
        <dbReference type="Proteomes" id="UP000663722"/>
    </source>
</evidence>
<keyword evidence="4" id="KW-0411">Iron-sulfur</keyword>
<sequence>MRYAGIDIGSRSIELVVTEGQEVIESRQTDSGFDPMAQAKTLLNGVEYDAIMSTGYGRHLFETAFNSDTVTEIRAYAVGVRTLFPQAHTILDIGGQDSKAIALNDEGRIKKFEMNDRCAAGTGKFLEIMARSLGYDLDEFGTEALGANKDIQISSMCTVFAESEVTSLVAKGEDRGEIALGLHNSVIRRAVGMLKRVSLNASVVFAGGVAKNPCMRHLLEKAIDQNILVPEDPQMVGALGAALLAAEAN</sequence>
<evidence type="ECO:0000256" key="1">
    <source>
        <dbReference type="ARBA" id="ARBA00001966"/>
    </source>
</evidence>
<dbReference type="KEGG" id="dmm:dnm_010930"/>
<proteinExistence type="predicted"/>
<dbReference type="CDD" id="cd24036">
    <property type="entry name" value="ASKHA_NBD_BcrAD_BadFG_HgdC_HadI"/>
    <property type="match status" value="1"/>
</dbReference>
<dbReference type="GO" id="GO:0051536">
    <property type="term" value="F:iron-sulfur cluster binding"/>
    <property type="evidence" value="ECO:0007669"/>
    <property type="project" value="UniProtKB-KW"/>
</dbReference>
<dbReference type="Proteomes" id="UP000663722">
    <property type="component" value="Chromosome"/>
</dbReference>
<dbReference type="EMBL" id="CP061800">
    <property type="protein sequence ID" value="QTA85089.1"/>
    <property type="molecule type" value="Genomic_DNA"/>
</dbReference>
<evidence type="ECO:0000256" key="2">
    <source>
        <dbReference type="ARBA" id="ARBA00022723"/>
    </source>
</evidence>
<keyword evidence="2" id="KW-0479">Metal-binding</keyword>
<accession>A0A975BH30</accession>
<dbReference type="InterPro" id="IPR043129">
    <property type="entry name" value="ATPase_NBD"/>
</dbReference>
<feature type="domain" description="ATPase BadF/BadG/BcrA/BcrD type" evidence="5">
    <location>
        <begin position="36"/>
        <end position="245"/>
    </location>
</feature>